<comment type="subunit">
    <text evidence="9">Component of the Mediator complex.</text>
</comment>
<evidence type="ECO:0000256" key="2">
    <source>
        <dbReference type="ARBA" id="ARBA00007813"/>
    </source>
</evidence>
<feature type="region of interest" description="Disordered" evidence="10">
    <location>
        <begin position="353"/>
        <end position="410"/>
    </location>
</feature>
<dbReference type="GO" id="GO:0016592">
    <property type="term" value="C:mediator complex"/>
    <property type="evidence" value="ECO:0007669"/>
    <property type="project" value="UniProtKB-UniRule"/>
</dbReference>
<feature type="compositionally biased region" description="Polar residues" evidence="10">
    <location>
        <begin position="455"/>
        <end position="468"/>
    </location>
</feature>
<dbReference type="Proteomes" id="UP000237144">
    <property type="component" value="Unassembled WGS sequence"/>
</dbReference>
<dbReference type="EMBL" id="PJQD01000013">
    <property type="protein sequence ID" value="POY75686.1"/>
    <property type="molecule type" value="Genomic_DNA"/>
</dbReference>
<dbReference type="AlphaFoldDB" id="A0A2S5BFY4"/>
<keyword evidence="6 9" id="KW-0804">Transcription</keyword>
<name>A0A2S5BFY4_9BASI</name>
<feature type="compositionally biased region" description="Basic and acidic residues" evidence="10">
    <location>
        <begin position="379"/>
        <end position="401"/>
    </location>
</feature>
<keyword evidence="4 9" id="KW-0805">Transcription regulation</keyword>
<dbReference type="InterPro" id="IPR055122">
    <property type="entry name" value="Med14_N"/>
</dbReference>
<feature type="compositionally biased region" description="Low complexity" evidence="10">
    <location>
        <begin position="728"/>
        <end position="741"/>
    </location>
</feature>
<evidence type="ECO:0000256" key="8">
    <source>
        <dbReference type="ARBA" id="ARBA00032007"/>
    </source>
</evidence>
<feature type="region of interest" description="Disordered" evidence="10">
    <location>
        <begin position="455"/>
        <end position="605"/>
    </location>
</feature>
<evidence type="ECO:0000256" key="7">
    <source>
        <dbReference type="ARBA" id="ARBA00023242"/>
    </source>
</evidence>
<evidence type="ECO:0000313" key="12">
    <source>
        <dbReference type="EMBL" id="POY75686.1"/>
    </source>
</evidence>
<reference evidence="12 13" key="1">
    <citation type="journal article" date="2018" name="Front. Microbiol.">
        <title>Prospects for Fungal Bioremediation of Acidic Radioactive Waste Sites: Characterization and Genome Sequence of Rhodotorula taiwanensis MD1149.</title>
        <authorList>
            <person name="Tkavc R."/>
            <person name="Matrosova V.Y."/>
            <person name="Grichenko O.E."/>
            <person name="Gostincar C."/>
            <person name="Volpe R.P."/>
            <person name="Klimenkova P."/>
            <person name="Gaidamakova E.K."/>
            <person name="Zhou C.E."/>
            <person name="Stewart B.J."/>
            <person name="Lyman M.G."/>
            <person name="Malfatti S.A."/>
            <person name="Rubinfeld B."/>
            <person name="Courtot M."/>
            <person name="Singh J."/>
            <person name="Dalgard C.L."/>
            <person name="Hamilton T."/>
            <person name="Frey K.G."/>
            <person name="Gunde-Cimerman N."/>
            <person name="Dugan L."/>
            <person name="Daly M.J."/>
        </authorList>
    </citation>
    <scope>NUCLEOTIDE SEQUENCE [LARGE SCALE GENOMIC DNA]</scope>
    <source>
        <strain evidence="12 13">MD1149</strain>
    </source>
</reference>
<dbReference type="GO" id="GO:0006357">
    <property type="term" value="P:regulation of transcription by RNA polymerase II"/>
    <property type="evidence" value="ECO:0007669"/>
    <property type="project" value="InterPro"/>
</dbReference>
<feature type="compositionally biased region" description="Low complexity" evidence="10">
    <location>
        <begin position="1"/>
        <end position="24"/>
    </location>
</feature>
<feature type="compositionally biased region" description="Low complexity" evidence="10">
    <location>
        <begin position="571"/>
        <end position="584"/>
    </location>
</feature>
<keyword evidence="7 9" id="KW-0539">Nucleus</keyword>
<evidence type="ECO:0000256" key="5">
    <source>
        <dbReference type="ARBA" id="ARBA00023159"/>
    </source>
</evidence>
<proteinExistence type="inferred from homology"/>
<gene>
    <name evidence="12" type="ORF">BMF94_1309</name>
</gene>
<protein>
    <recommendedName>
        <fullName evidence="3 9">Mediator of RNA polymerase II transcription subunit 14</fullName>
    </recommendedName>
    <alternativeName>
        <fullName evidence="8 9">Mediator complex subunit 14</fullName>
    </alternativeName>
</protein>
<comment type="similarity">
    <text evidence="2 9">Belongs to the Mediator complex subunit 14 family.</text>
</comment>
<dbReference type="GO" id="GO:0070847">
    <property type="term" value="C:core mediator complex"/>
    <property type="evidence" value="ECO:0007669"/>
    <property type="project" value="TreeGrafter"/>
</dbReference>
<evidence type="ECO:0000256" key="10">
    <source>
        <dbReference type="SAM" id="MobiDB-lite"/>
    </source>
</evidence>
<feature type="region of interest" description="Disordered" evidence="10">
    <location>
        <begin position="1"/>
        <end position="37"/>
    </location>
</feature>
<dbReference type="OrthoDB" id="205099at2759"/>
<sequence length="1122" mass="119913">MDGSAAVDSASSSAPPRLAPSADSHPPALGPHDAAAADDDDRELPVVLQDLVPLSYLIDRVVSSAYSDLATLIETLPGTHDDHQTKKRRVVDHVLNTRRQLVKLLVLTRWSAEAHRVHKAINIVAFLAIQNLAVDHAVDRLNETHQMLARARVRNYDLDSAIATLSLSSSAAPASFSSLPASLTDPFQLEAAAPLSDAEALETLSELNRVLLARLVLRLEPLPPRLADPSTWSIHDGRVTFTQPGLWEADMTYGGGNTEEEQGEEGREWYLLAVRFLFKVKDARGAWSAVPLGPIKDHLLDLCNRELLRRPYFPAPLPPRPITSSSRADGGTTSDPLANGESSDTAAKLAMLPDPQAAPPAPGEVPLLYPNGDAAAGEAKSKSEAEVWDEREREWKEERDRVKSKRKRDRPLERGYTFLQRLALSYQIEAIHSNAARLAATSWSGSLEVERRSFSAATSSVSAQNKSSEGADIEGEDEVRVHYWRPPPATQPQSGPGKPLRPGPSPHPSSSNVGGGAKIAPGRRSGPGGTIVFSLRPVTTTVSTPATIPSAESSLASPGKPAPSRRREAARTAALQAALDAATDPVSAESSDLPPRPSPTPPVPSSLSVAWLPSLASTPTAAPSALSSIDLTSMLGSDLDVERILRFVTAVHARETVERLANVVVGASDATRKAKLVVSPRSKSIVSDEQEEEETRVPYLHLPLVGAHAIGAYVDAVTGRFELRAVAARPSREGSAAAASRAGEDDATAAADEGSPTTSRDQRLRLASERIDRERFMPTQGASGSQGAPGPQQKGPSQGGAGQVDPDGWMKGVVEVVARIRASTILDELDTLLSLLSLPLASAPVRRLPLPPRELAKLGPNSSASAGRAAFLFVPLLADEPALAGWFLVFELFEDGIRAALMSTAERSDQLGHWSEVLEVGWLGAGAQPEAVAEGRGEASGKGANLGYEVKSETIRTLWWLCVRRASAFAIEQQLHLRRISYRREPVSGATASRLVIPSSALLRVPDLAQLLRPEAELRCAVEEDGRKRSPSEQSILLVYLRLAAGQPSPLPPPGGLPPSILYNPAKGALVLLTEGALGETVERLLRALATVVKIVRAAKPIGSPVKTPALAMHREIKLEKR</sequence>
<evidence type="ECO:0000256" key="6">
    <source>
        <dbReference type="ARBA" id="ARBA00023163"/>
    </source>
</evidence>
<feature type="compositionally biased region" description="Polar residues" evidence="10">
    <location>
        <begin position="537"/>
        <end position="556"/>
    </location>
</feature>
<feature type="domain" description="Mediator complex subunit MED14 N-terminal" evidence="11">
    <location>
        <begin position="52"/>
        <end position="254"/>
    </location>
</feature>
<feature type="region of interest" description="Disordered" evidence="10">
    <location>
        <begin position="314"/>
        <end position="341"/>
    </location>
</feature>
<keyword evidence="13" id="KW-1185">Reference proteome</keyword>
<organism evidence="12 13">
    <name type="scientific">Rhodotorula taiwanensis</name>
    <dbReference type="NCBI Taxonomy" id="741276"/>
    <lineage>
        <taxon>Eukaryota</taxon>
        <taxon>Fungi</taxon>
        <taxon>Dikarya</taxon>
        <taxon>Basidiomycota</taxon>
        <taxon>Pucciniomycotina</taxon>
        <taxon>Microbotryomycetes</taxon>
        <taxon>Sporidiobolales</taxon>
        <taxon>Sporidiobolaceae</taxon>
        <taxon>Rhodotorula</taxon>
    </lineage>
</organism>
<keyword evidence="5 9" id="KW-0010">Activator</keyword>
<dbReference type="Pfam" id="PF08638">
    <property type="entry name" value="Med14"/>
    <property type="match status" value="1"/>
</dbReference>
<dbReference type="GO" id="GO:0003712">
    <property type="term" value="F:transcription coregulator activity"/>
    <property type="evidence" value="ECO:0007669"/>
    <property type="project" value="UniProtKB-UniRule"/>
</dbReference>
<feature type="region of interest" description="Disordered" evidence="10">
    <location>
        <begin position="728"/>
        <end position="806"/>
    </location>
</feature>
<feature type="compositionally biased region" description="Low complexity" evidence="10">
    <location>
        <begin position="780"/>
        <end position="796"/>
    </location>
</feature>
<accession>A0A2S5BFY4</accession>
<evidence type="ECO:0000256" key="9">
    <source>
        <dbReference type="RuleBase" id="RU365082"/>
    </source>
</evidence>
<dbReference type="PANTHER" id="PTHR12809">
    <property type="entry name" value="MEDIATOR COMPLEX SUBUNIT"/>
    <property type="match status" value="1"/>
</dbReference>
<evidence type="ECO:0000259" key="11">
    <source>
        <dbReference type="Pfam" id="PF08638"/>
    </source>
</evidence>
<dbReference type="PANTHER" id="PTHR12809:SF2">
    <property type="entry name" value="MEDIATOR OF RNA POLYMERASE II TRANSCRIPTION SUBUNIT 14"/>
    <property type="match status" value="1"/>
</dbReference>
<comment type="subcellular location">
    <subcellularLocation>
        <location evidence="1 9">Nucleus</location>
    </subcellularLocation>
</comment>
<evidence type="ECO:0000256" key="3">
    <source>
        <dbReference type="ARBA" id="ARBA00019619"/>
    </source>
</evidence>
<comment type="caution">
    <text evidence="12">The sequence shown here is derived from an EMBL/GenBank/DDBJ whole genome shotgun (WGS) entry which is preliminary data.</text>
</comment>
<feature type="compositionally biased region" description="Pro residues" evidence="10">
    <location>
        <begin position="594"/>
        <end position="604"/>
    </location>
</feature>
<dbReference type="STRING" id="741276.A0A2S5BFY4"/>
<evidence type="ECO:0000313" key="13">
    <source>
        <dbReference type="Proteomes" id="UP000237144"/>
    </source>
</evidence>
<comment type="function">
    <text evidence="9">Component of the Mediator complex, a coactivator involved in the regulated transcription of nearly all RNA polymerase II-dependent genes. Mediator functions as a bridge to convey information from gene-specific regulatory proteins to the basal RNA polymerase II transcription machinery. Mediator is recruited to promoters by direct interactions with regulatory proteins and serves as a scaffold for the assembly of a functional preinitiation complex with RNA polymerase II and the general transcription factors.</text>
</comment>
<evidence type="ECO:0000256" key="1">
    <source>
        <dbReference type="ARBA" id="ARBA00004123"/>
    </source>
</evidence>
<dbReference type="InterPro" id="IPR013947">
    <property type="entry name" value="Mediator_Med14"/>
</dbReference>
<feature type="compositionally biased region" description="Polar residues" evidence="10">
    <location>
        <begin position="322"/>
        <end position="341"/>
    </location>
</feature>
<feature type="compositionally biased region" description="Basic and acidic residues" evidence="10">
    <location>
        <begin position="760"/>
        <end position="776"/>
    </location>
</feature>
<evidence type="ECO:0000256" key="4">
    <source>
        <dbReference type="ARBA" id="ARBA00023015"/>
    </source>
</evidence>